<dbReference type="VEuPathDB" id="FungiDB:PPTG_03393"/>
<gene>
    <name evidence="8" type="ORF">L917_12805</name>
</gene>
<accession>W2KUR4</accession>
<protein>
    <recommendedName>
        <fullName evidence="7">RxLR effector PexRD54 WY domain-containing protein</fullName>
    </recommendedName>
</protein>
<evidence type="ECO:0000256" key="2">
    <source>
        <dbReference type="ARBA" id="ARBA00004613"/>
    </source>
</evidence>
<evidence type="ECO:0000256" key="5">
    <source>
        <dbReference type="ARBA" id="ARBA00022729"/>
    </source>
</evidence>
<evidence type="ECO:0000256" key="1">
    <source>
        <dbReference type="ARBA" id="ARBA00004340"/>
    </source>
</evidence>
<evidence type="ECO:0000313" key="8">
    <source>
        <dbReference type="EMBL" id="ETL88095.1"/>
    </source>
</evidence>
<organism evidence="8">
    <name type="scientific">Phytophthora nicotianae</name>
    <name type="common">Potato buckeye rot agent</name>
    <name type="synonym">Phytophthora parasitica</name>
    <dbReference type="NCBI Taxonomy" id="4792"/>
    <lineage>
        <taxon>Eukaryota</taxon>
        <taxon>Sar</taxon>
        <taxon>Stramenopiles</taxon>
        <taxon>Oomycota</taxon>
        <taxon>Peronosporomycetes</taxon>
        <taxon>Peronosporales</taxon>
        <taxon>Peronosporaceae</taxon>
        <taxon>Phytophthora</taxon>
    </lineage>
</organism>
<evidence type="ECO:0000259" key="7">
    <source>
        <dbReference type="Pfam" id="PF22748"/>
    </source>
</evidence>
<dbReference type="OrthoDB" id="127796at2759"/>
<keyword evidence="5" id="KW-0732">Signal</keyword>
<evidence type="ECO:0000256" key="3">
    <source>
        <dbReference type="ARBA" id="ARBA00010400"/>
    </source>
</evidence>
<feature type="domain" description="RxLR effector PexRD54 WY" evidence="7">
    <location>
        <begin position="222"/>
        <end position="259"/>
    </location>
</feature>
<dbReference type="Pfam" id="PF22748">
    <property type="entry name" value="PexRD54_WY"/>
    <property type="match status" value="1"/>
</dbReference>
<reference evidence="8" key="1">
    <citation type="submission" date="2013-11" db="EMBL/GenBank/DDBJ databases">
        <title>The Genome Sequence of Phytophthora parasitica CHvinca01.</title>
        <authorList>
            <consortium name="The Broad Institute Genomics Platform"/>
            <person name="Russ C."/>
            <person name="Tyler B."/>
            <person name="Panabieres F."/>
            <person name="Shan W."/>
            <person name="Tripathy S."/>
            <person name="Grunwald N."/>
            <person name="Machado M."/>
            <person name="Johnson C.S."/>
            <person name="Arredondo F."/>
            <person name="Hong C."/>
            <person name="Coffey M."/>
            <person name="Young S.K."/>
            <person name="Zeng Q."/>
            <person name="Gargeya S."/>
            <person name="Fitzgerald M."/>
            <person name="Abouelleil A."/>
            <person name="Alvarado L."/>
            <person name="Chapman S.B."/>
            <person name="Gainer-Dewar J."/>
            <person name="Goldberg J."/>
            <person name="Griggs A."/>
            <person name="Gujja S."/>
            <person name="Hansen M."/>
            <person name="Howarth C."/>
            <person name="Imamovic A."/>
            <person name="Ireland A."/>
            <person name="Larimer J."/>
            <person name="McCowan C."/>
            <person name="Murphy C."/>
            <person name="Pearson M."/>
            <person name="Poon T.W."/>
            <person name="Priest M."/>
            <person name="Roberts A."/>
            <person name="Saif S."/>
            <person name="Shea T."/>
            <person name="Sykes S."/>
            <person name="Wortman J."/>
            <person name="Nusbaum C."/>
            <person name="Birren B."/>
        </authorList>
    </citation>
    <scope>NUCLEOTIDE SEQUENCE [LARGE SCALE GENOMIC DNA]</scope>
    <source>
        <strain evidence="8">CHvinca01</strain>
    </source>
</reference>
<evidence type="ECO:0000256" key="6">
    <source>
        <dbReference type="ARBA" id="ARBA00023026"/>
    </source>
</evidence>
<proteinExistence type="inferred from homology"/>
<comment type="subcellular location">
    <subcellularLocation>
        <location evidence="1">Host cell</location>
    </subcellularLocation>
    <subcellularLocation>
        <location evidence="2">Secreted</location>
    </subcellularLocation>
</comment>
<dbReference type="Proteomes" id="UP000054423">
    <property type="component" value="Unassembled WGS sequence"/>
</dbReference>
<dbReference type="AlphaFoldDB" id="W2KUR4"/>
<comment type="similarity">
    <text evidence="3">Belongs to the RxLR effector family.</text>
</comment>
<dbReference type="GO" id="GO:0005576">
    <property type="term" value="C:extracellular region"/>
    <property type="evidence" value="ECO:0007669"/>
    <property type="project" value="UniProtKB-SubCell"/>
</dbReference>
<dbReference type="InterPro" id="IPR054463">
    <property type="entry name" value="PexRD54_WY"/>
</dbReference>
<sequence>MFDSCKPLDEIAEAYWTNYFWEGQIAGELDFDKVKTIMSSKLSIDTRLANADSHVSKLAHEMYQALDKETMEWMVQKKPKKLFSSKNPIAFVIVRVKPNSTNLSPTLEKPTHLTLDNSHYEKDEERGITDKVKSWLTMSKSAQETTQETTQKTLKQWAKDKQSPDLGFETIKRVQAADKLFENPLFPAWLEGIPEETLVKMLAAARQIPSTKDIATKLQNVMIQGWLKAEKSPDDLFNLLRLGWMRDLGNPSFNIWVEYMGHFATRFPTKAKSIIPTLVRLKGAQQPYVMLELAKKDPSTKALATRLRTEQMKTPWEYRDSVFKLFSAEVHVDDILTSPLFLTWTKYVKAQSPLDNVLMVSATRPFTYGVQPKGAR</sequence>
<name>W2KUR4_PHYNI</name>
<keyword evidence="4" id="KW-0964">Secreted</keyword>
<keyword evidence="6" id="KW-0843">Virulence</keyword>
<dbReference type="GO" id="GO:0043657">
    <property type="term" value="C:host cell"/>
    <property type="evidence" value="ECO:0007669"/>
    <property type="project" value="UniProtKB-SubCell"/>
</dbReference>
<dbReference type="VEuPathDB" id="FungiDB:PPTG_03392"/>
<evidence type="ECO:0000256" key="4">
    <source>
        <dbReference type="ARBA" id="ARBA00022525"/>
    </source>
</evidence>
<dbReference type="EMBL" id="KI680897">
    <property type="protein sequence ID" value="ETL88095.1"/>
    <property type="molecule type" value="Genomic_DNA"/>
</dbReference>